<dbReference type="InterPro" id="IPR003812">
    <property type="entry name" value="Fido"/>
</dbReference>
<dbReference type="AlphaFoldDB" id="A0A3B1CY76"/>
<dbReference type="EMBL" id="UOGE01000067">
    <property type="protein sequence ID" value="VAX21587.1"/>
    <property type="molecule type" value="Genomic_DNA"/>
</dbReference>
<dbReference type="InterPro" id="IPR025758">
    <property type="entry name" value="Fic/DOC_N"/>
</dbReference>
<feature type="domain" description="Fido" evidence="1">
    <location>
        <begin position="129"/>
        <end position="280"/>
    </location>
</feature>
<organism evidence="2">
    <name type="scientific">hydrothermal vent metagenome</name>
    <dbReference type="NCBI Taxonomy" id="652676"/>
    <lineage>
        <taxon>unclassified sequences</taxon>
        <taxon>metagenomes</taxon>
        <taxon>ecological metagenomes</taxon>
    </lineage>
</organism>
<dbReference type="InterPro" id="IPR026287">
    <property type="entry name" value="SoFic-like"/>
</dbReference>
<sequence>MPKKENIRAGKYINQPTGYKAFMPNPLPPEPPLHMDAEMQVLLSAADRALGKLDAATELLPNPDWFVDMYVKKEAVYSSQIEGAQASLADLLEFEVKIDRDKLPMDVKETSNYVKALNYGLERLNSLPLSLRLLKEIHKKLMHGVRGGEKSPGEFRDKQNFIGPPGCMLNEATFAPPPPQELLNTMGALEKFLHDESPMPPLIKCGLAHAQFETIHPFYDGNGRIGRLLITFLLAWRGMLKKPLLYVSHYFKKNHSEYYDRLQAVRENGDWEGWIRFFLTGVEEVSIEAAETAQKIQFLRRDHEKLIGEAKLNQANSLALLEDLFRFPFTNSNLTKITIKKSHPVAIKLLNTFEKLGILKELSGKQRYKFYAYKPYLDLFQ</sequence>
<protein>
    <submittedName>
        <fullName evidence="2">Fic domain protein, Pden_3305 type</fullName>
    </submittedName>
</protein>
<proteinExistence type="predicted"/>
<dbReference type="Pfam" id="PF13784">
    <property type="entry name" value="Fic_N"/>
    <property type="match status" value="1"/>
</dbReference>
<gene>
    <name evidence="2" type="ORF">MNBD_NITROSPINAE02-879</name>
</gene>
<dbReference type="Pfam" id="PF02661">
    <property type="entry name" value="Fic"/>
    <property type="match status" value="1"/>
</dbReference>
<dbReference type="PANTHER" id="PTHR13504:SF38">
    <property type="entry name" value="FIDO DOMAIN-CONTAINING PROTEIN"/>
    <property type="match status" value="1"/>
</dbReference>
<evidence type="ECO:0000259" key="1">
    <source>
        <dbReference type="PROSITE" id="PS51459"/>
    </source>
</evidence>
<dbReference type="InterPro" id="IPR036597">
    <property type="entry name" value="Fido-like_dom_sf"/>
</dbReference>
<accession>A0A3B1CY76</accession>
<dbReference type="Gene3D" id="1.10.3290.10">
    <property type="entry name" value="Fido-like domain"/>
    <property type="match status" value="1"/>
</dbReference>
<evidence type="ECO:0000313" key="2">
    <source>
        <dbReference type="EMBL" id="VAX21587.1"/>
    </source>
</evidence>
<dbReference type="PANTHER" id="PTHR13504">
    <property type="entry name" value="FIDO DOMAIN-CONTAINING PROTEIN DDB_G0283145"/>
    <property type="match status" value="1"/>
</dbReference>
<dbReference type="InterPro" id="IPR040198">
    <property type="entry name" value="Fido_containing"/>
</dbReference>
<dbReference type="SUPFAM" id="SSF140931">
    <property type="entry name" value="Fic-like"/>
    <property type="match status" value="1"/>
</dbReference>
<dbReference type="PIRSF" id="PIRSF038925">
    <property type="entry name" value="AMP-prot_trans"/>
    <property type="match status" value="1"/>
</dbReference>
<reference evidence="2" key="1">
    <citation type="submission" date="2018-06" db="EMBL/GenBank/DDBJ databases">
        <authorList>
            <person name="Zhirakovskaya E."/>
        </authorList>
    </citation>
    <scope>NUCLEOTIDE SEQUENCE</scope>
</reference>
<name>A0A3B1CY76_9ZZZZ</name>
<dbReference type="PROSITE" id="PS51459">
    <property type="entry name" value="FIDO"/>
    <property type="match status" value="1"/>
</dbReference>